<dbReference type="Gene3D" id="3.30.450.20">
    <property type="entry name" value="PAS domain"/>
    <property type="match status" value="1"/>
</dbReference>
<dbReference type="CDD" id="cd00082">
    <property type="entry name" value="HisKA"/>
    <property type="match status" value="1"/>
</dbReference>
<evidence type="ECO:0000259" key="9">
    <source>
        <dbReference type="PROSITE" id="PS50109"/>
    </source>
</evidence>
<dbReference type="InterPro" id="IPR004358">
    <property type="entry name" value="Sig_transdc_His_kin-like_C"/>
</dbReference>
<evidence type="ECO:0000256" key="6">
    <source>
        <dbReference type="ARBA" id="ARBA00022777"/>
    </source>
</evidence>
<keyword evidence="7" id="KW-0067">ATP-binding</keyword>
<dbReference type="GO" id="GO:0005524">
    <property type="term" value="F:ATP binding"/>
    <property type="evidence" value="ECO:0007669"/>
    <property type="project" value="UniProtKB-KW"/>
</dbReference>
<dbReference type="InterPro" id="IPR035965">
    <property type="entry name" value="PAS-like_dom_sf"/>
</dbReference>
<evidence type="ECO:0000313" key="11">
    <source>
        <dbReference type="Proteomes" id="UP000309061"/>
    </source>
</evidence>
<dbReference type="NCBIfam" id="TIGR00229">
    <property type="entry name" value="sensory_box"/>
    <property type="match status" value="1"/>
</dbReference>
<reference evidence="10 11" key="1">
    <citation type="submission" date="2019-11" db="EMBL/GenBank/DDBJ databases">
        <title>The genome sequence of Methylocystis heyeri.</title>
        <authorList>
            <person name="Oshkin I.Y."/>
            <person name="Miroshnikov K."/>
            <person name="Dedysh S.N."/>
        </authorList>
    </citation>
    <scope>NUCLEOTIDE SEQUENCE [LARGE SCALE GENOMIC DNA]</scope>
    <source>
        <strain evidence="10 11">H2</strain>
    </source>
</reference>
<dbReference type="Gene3D" id="1.10.287.130">
    <property type="match status" value="1"/>
</dbReference>
<dbReference type="Pfam" id="PF00512">
    <property type="entry name" value="HisKA"/>
    <property type="match status" value="1"/>
</dbReference>
<keyword evidence="4" id="KW-0808">Transferase</keyword>
<dbReference type="SMART" id="SM00388">
    <property type="entry name" value="HisKA"/>
    <property type="match status" value="1"/>
</dbReference>
<dbReference type="RefSeq" id="WP_136495764.1">
    <property type="nucleotide sequence ID" value="NZ_CP046052.1"/>
</dbReference>
<comment type="catalytic activity">
    <reaction evidence="1">
        <text>ATP + protein L-histidine = ADP + protein N-phospho-L-histidine.</text>
        <dbReference type="EC" id="2.7.13.3"/>
    </reaction>
</comment>
<dbReference type="SMART" id="SM00387">
    <property type="entry name" value="HATPase_c"/>
    <property type="match status" value="1"/>
</dbReference>
<dbReference type="EMBL" id="CP046052">
    <property type="protein sequence ID" value="QGM45483.1"/>
    <property type="molecule type" value="Genomic_DNA"/>
</dbReference>
<dbReference type="PANTHER" id="PTHR43065:SF10">
    <property type="entry name" value="PEROXIDE STRESS-ACTIVATED HISTIDINE KINASE MAK3"/>
    <property type="match status" value="1"/>
</dbReference>
<keyword evidence="8" id="KW-0902">Two-component regulatory system</keyword>
<accession>A0A6B8KG68</accession>
<evidence type="ECO:0000256" key="8">
    <source>
        <dbReference type="ARBA" id="ARBA00023012"/>
    </source>
</evidence>
<keyword evidence="6" id="KW-0418">Kinase</keyword>
<dbReference type="InterPro" id="IPR005467">
    <property type="entry name" value="His_kinase_dom"/>
</dbReference>
<dbReference type="KEGG" id="mhey:H2LOC_007120"/>
<dbReference type="Gene3D" id="3.30.565.10">
    <property type="entry name" value="Histidine kinase-like ATPase, C-terminal domain"/>
    <property type="match status" value="1"/>
</dbReference>
<dbReference type="Proteomes" id="UP000309061">
    <property type="component" value="Chromosome"/>
</dbReference>
<protein>
    <recommendedName>
        <fullName evidence="2">histidine kinase</fullName>
        <ecNumber evidence="2">2.7.13.3</ecNumber>
    </recommendedName>
</protein>
<dbReference type="InterPro" id="IPR000014">
    <property type="entry name" value="PAS"/>
</dbReference>
<evidence type="ECO:0000256" key="3">
    <source>
        <dbReference type="ARBA" id="ARBA00022553"/>
    </source>
</evidence>
<gene>
    <name evidence="10" type="ORF">H2LOC_007120</name>
</gene>
<dbReference type="InterPro" id="IPR003594">
    <property type="entry name" value="HATPase_dom"/>
</dbReference>
<evidence type="ECO:0000313" key="10">
    <source>
        <dbReference type="EMBL" id="QGM45483.1"/>
    </source>
</evidence>
<dbReference type="PRINTS" id="PR00344">
    <property type="entry name" value="BCTRLSENSOR"/>
</dbReference>
<proteinExistence type="predicted"/>
<evidence type="ECO:0000256" key="5">
    <source>
        <dbReference type="ARBA" id="ARBA00022741"/>
    </source>
</evidence>
<dbReference type="Pfam" id="PF02518">
    <property type="entry name" value="HATPase_c"/>
    <property type="match status" value="1"/>
</dbReference>
<dbReference type="PANTHER" id="PTHR43065">
    <property type="entry name" value="SENSOR HISTIDINE KINASE"/>
    <property type="match status" value="1"/>
</dbReference>
<feature type="domain" description="Histidine kinase" evidence="9">
    <location>
        <begin position="103"/>
        <end position="317"/>
    </location>
</feature>
<organism evidence="10 11">
    <name type="scientific">Methylocystis heyeri</name>
    <dbReference type="NCBI Taxonomy" id="391905"/>
    <lineage>
        <taxon>Bacteria</taxon>
        <taxon>Pseudomonadati</taxon>
        <taxon>Pseudomonadota</taxon>
        <taxon>Alphaproteobacteria</taxon>
        <taxon>Hyphomicrobiales</taxon>
        <taxon>Methylocystaceae</taxon>
        <taxon>Methylocystis</taxon>
    </lineage>
</organism>
<keyword evidence="5" id="KW-0547">Nucleotide-binding</keyword>
<dbReference type="InterPro" id="IPR036890">
    <property type="entry name" value="HATPase_C_sf"/>
</dbReference>
<evidence type="ECO:0000256" key="2">
    <source>
        <dbReference type="ARBA" id="ARBA00012438"/>
    </source>
</evidence>
<keyword evidence="3" id="KW-0597">Phosphoprotein</keyword>
<dbReference type="InterPro" id="IPR036097">
    <property type="entry name" value="HisK_dim/P_sf"/>
</dbReference>
<dbReference type="GO" id="GO:0000155">
    <property type="term" value="F:phosphorelay sensor kinase activity"/>
    <property type="evidence" value="ECO:0007669"/>
    <property type="project" value="InterPro"/>
</dbReference>
<dbReference type="SUPFAM" id="SSF47384">
    <property type="entry name" value="Homodimeric domain of signal transducing histidine kinase"/>
    <property type="match status" value="1"/>
</dbReference>
<name>A0A6B8KG68_9HYPH</name>
<dbReference type="SUPFAM" id="SSF55785">
    <property type="entry name" value="PYP-like sensor domain (PAS domain)"/>
    <property type="match status" value="1"/>
</dbReference>
<sequence>MFGYETEELAGTEIRLILPDLGAKLSALHLRTNNRIHSCKEAIGRRSNGEAFPVELNLAQTTHQGSPIFVGSARDLSEKYRAEARLKRLQVDRLAAMGGIAAGLAHELNQPLSATKTYLKVIERLVEHPNKAHPVRIEDALARASEQVERAGRIISSLRGLAAQGEPNMLIQSLHRLIEQICEGFAGTFADLRVVAILELGASNDTVLVDGVQIQQVLSNLMKNAIEAMTKTQFRRLTISTSVRDGDIQVDVADSGTGIPDDIKGQLFEPLPSTKDGGMGVGLPMSRVIVEAHEGRIWARDNIERGAVLSFTLPLMEGISSLMETRSQKLGR</sequence>
<keyword evidence="11" id="KW-1185">Reference proteome</keyword>
<dbReference type="OrthoDB" id="9789238at2"/>
<dbReference type="InterPro" id="IPR003661">
    <property type="entry name" value="HisK_dim/P_dom"/>
</dbReference>
<evidence type="ECO:0000256" key="7">
    <source>
        <dbReference type="ARBA" id="ARBA00022840"/>
    </source>
</evidence>
<evidence type="ECO:0000256" key="4">
    <source>
        <dbReference type="ARBA" id="ARBA00022679"/>
    </source>
</evidence>
<dbReference type="SUPFAM" id="SSF55874">
    <property type="entry name" value="ATPase domain of HSP90 chaperone/DNA topoisomerase II/histidine kinase"/>
    <property type="match status" value="1"/>
</dbReference>
<dbReference type="EC" id="2.7.13.3" evidence="2"/>
<dbReference type="AlphaFoldDB" id="A0A6B8KG68"/>
<evidence type="ECO:0000256" key="1">
    <source>
        <dbReference type="ARBA" id="ARBA00000085"/>
    </source>
</evidence>
<dbReference type="PROSITE" id="PS50109">
    <property type="entry name" value="HIS_KIN"/>
    <property type="match status" value="1"/>
</dbReference>